<evidence type="ECO:0000313" key="3">
    <source>
        <dbReference type="Proteomes" id="UP001501475"/>
    </source>
</evidence>
<dbReference type="EMBL" id="BAAAPN010000003">
    <property type="protein sequence ID" value="GAA1745276.1"/>
    <property type="molecule type" value="Genomic_DNA"/>
</dbReference>
<proteinExistence type="predicted"/>
<dbReference type="SUPFAM" id="SSF69118">
    <property type="entry name" value="AhpD-like"/>
    <property type="match status" value="1"/>
</dbReference>
<gene>
    <name evidence="2" type="ORF">GCM10009810_02480</name>
</gene>
<organism evidence="2 3">
    <name type="scientific">Nostocoides vanveenii</name>
    <dbReference type="NCBI Taxonomy" id="330835"/>
    <lineage>
        <taxon>Bacteria</taxon>
        <taxon>Bacillati</taxon>
        <taxon>Actinomycetota</taxon>
        <taxon>Actinomycetes</taxon>
        <taxon>Micrococcales</taxon>
        <taxon>Intrasporangiaceae</taxon>
        <taxon>Nostocoides</taxon>
    </lineage>
</organism>
<protein>
    <recommendedName>
        <fullName evidence="1">Carboxymuconolactone decarboxylase-like domain-containing protein</fullName>
    </recommendedName>
</protein>
<reference evidence="2 3" key="1">
    <citation type="journal article" date="2019" name="Int. J. Syst. Evol. Microbiol.">
        <title>The Global Catalogue of Microorganisms (GCM) 10K type strain sequencing project: providing services to taxonomists for standard genome sequencing and annotation.</title>
        <authorList>
            <consortium name="The Broad Institute Genomics Platform"/>
            <consortium name="The Broad Institute Genome Sequencing Center for Infectious Disease"/>
            <person name="Wu L."/>
            <person name="Ma J."/>
        </authorList>
    </citation>
    <scope>NUCLEOTIDE SEQUENCE [LARGE SCALE GENOMIC DNA]</scope>
    <source>
        <strain evidence="2 3">JCM 15591</strain>
    </source>
</reference>
<dbReference type="Pfam" id="PF02627">
    <property type="entry name" value="CMD"/>
    <property type="match status" value="1"/>
</dbReference>
<keyword evidence="3" id="KW-1185">Reference proteome</keyword>
<evidence type="ECO:0000313" key="2">
    <source>
        <dbReference type="EMBL" id="GAA1745276.1"/>
    </source>
</evidence>
<comment type="caution">
    <text evidence="2">The sequence shown here is derived from an EMBL/GenBank/DDBJ whole genome shotgun (WGS) entry which is preliminary data.</text>
</comment>
<dbReference type="InterPro" id="IPR029032">
    <property type="entry name" value="AhpD-like"/>
</dbReference>
<sequence length="198" mass="21205">MFISTRPTRDSEAAFAAYVDSQRDAWGFVPDYTGCFAARPDVATAWIALASAVRTTMERRRFELVTIASARARGSAYCTAAHAKLLIDACRDEPTLRELATDPGGGQLTPVDAAVYRFAAKVATAPASVEQGDVDDLRALDLVDSEIAEVVYAVGVRLFFATVLDALGARVDPEIAAAFEEDLLAFVRVLPQVAETGS</sequence>
<feature type="domain" description="Carboxymuconolactone decarboxylase-like" evidence="1">
    <location>
        <begin position="40"/>
        <end position="100"/>
    </location>
</feature>
<dbReference type="PANTHER" id="PTHR35446:SF2">
    <property type="entry name" value="CARBOXYMUCONOLACTONE DECARBOXYLASE-LIKE DOMAIN-CONTAINING PROTEIN"/>
    <property type="match status" value="1"/>
</dbReference>
<accession>A0ABN2K025</accession>
<dbReference type="Proteomes" id="UP001501475">
    <property type="component" value="Unassembled WGS sequence"/>
</dbReference>
<name>A0ABN2K025_9MICO</name>
<evidence type="ECO:0000259" key="1">
    <source>
        <dbReference type="Pfam" id="PF02627"/>
    </source>
</evidence>
<dbReference type="PANTHER" id="PTHR35446">
    <property type="entry name" value="SI:CH211-175M2.5"/>
    <property type="match status" value="1"/>
</dbReference>
<dbReference type="InterPro" id="IPR003779">
    <property type="entry name" value="CMD-like"/>
</dbReference>
<dbReference type="Gene3D" id="1.20.1290.10">
    <property type="entry name" value="AhpD-like"/>
    <property type="match status" value="1"/>
</dbReference>